<evidence type="ECO:0000313" key="2">
    <source>
        <dbReference type="EMBL" id="KXB04535.1"/>
    </source>
</evidence>
<dbReference type="PANTHER" id="PTHR36179">
    <property type="entry name" value="LUD_DOM DOMAIN-CONTAINING PROTEIN"/>
    <property type="match status" value="1"/>
</dbReference>
<sequence length="236" mass="26898">MDERELREEKKEYHRRRAEKVVENLKRKHIDAFFVQSSEDGLEKIIELIPDQGEVGIGDSMTLHQIEFIDWLEKQECYRVFNSHQWTQEGNPLHDDEERFKLMRKALVSDVFLSSVNAVTMDGKLVNVDGHGNRAAAMVYGPAKTILVAGVNKIVKDIDQAMKRIKDKCAPLNAIRHFKKHNLEKLPCIVEGTCQDCQSPERICRKTVIVNGQSPSFFCGEEKGITAIIIGEHLGI</sequence>
<feature type="domain" description="LUD" evidence="1">
    <location>
        <begin position="19"/>
        <end position="213"/>
    </location>
</feature>
<evidence type="ECO:0000259" key="1">
    <source>
        <dbReference type="Pfam" id="PF02589"/>
    </source>
</evidence>
<keyword evidence="3" id="KW-1185">Reference proteome</keyword>
<dbReference type="Proteomes" id="UP000070549">
    <property type="component" value="Unassembled WGS sequence"/>
</dbReference>
<dbReference type="InterPro" id="IPR037171">
    <property type="entry name" value="NagB/RpiA_transferase-like"/>
</dbReference>
<organism evidence="2 3">
    <name type="scientific">candidate division MSBL1 archaeon SCGC-AAA382A03</name>
    <dbReference type="NCBI Taxonomy" id="1698278"/>
    <lineage>
        <taxon>Archaea</taxon>
        <taxon>Methanobacteriati</taxon>
        <taxon>Methanobacteriota</taxon>
        <taxon>candidate division MSBL1</taxon>
    </lineage>
</organism>
<dbReference type="PANTHER" id="PTHR36179:SF2">
    <property type="entry name" value="LUD DOMAIN-CONTAINING PROTEIN"/>
    <property type="match status" value="1"/>
</dbReference>
<dbReference type="AlphaFoldDB" id="A0A133VDM6"/>
<comment type="caution">
    <text evidence="2">The sequence shown here is derived from an EMBL/GenBank/DDBJ whole genome shotgun (WGS) entry which is preliminary data.</text>
</comment>
<dbReference type="SUPFAM" id="SSF100950">
    <property type="entry name" value="NagB/RpiA/CoA transferase-like"/>
    <property type="match status" value="1"/>
</dbReference>
<protein>
    <recommendedName>
        <fullName evidence="1">LUD domain-containing protein</fullName>
    </recommendedName>
</protein>
<reference evidence="2 3" key="1">
    <citation type="journal article" date="2016" name="Sci. Rep.">
        <title>Metabolic traits of an uncultured archaeal lineage -MSBL1- from brine pools of the Red Sea.</title>
        <authorList>
            <person name="Mwirichia R."/>
            <person name="Alam I."/>
            <person name="Rashid M."/>
            <person name="Vinu M."/>
            <person name="Ba-Alawi W."/>
            <person name="Anthony Kamau A."/>
            <person name="Kamanda Ngugi D."/>
            <person name="Goker M."/>
            <person name="Klenk H.P."/>
            <person name="Bajic V."/>
            <person name="Stingl U."/>
        </authorList>
    </citation>
    <scope>NUCLEOTIDE SEQUENCE [LARGE SCALE GENOMIC DNA]</scope>
    <source>
        <strain evidence="2">SCGC-AAA382A03</strain>
    </source>
</reference>
<accession>A0A133VDM6</accession>
<name>A0A133VDM6_9EURY</name>
<dbReference type="Pfam" id="PF02589">
    <property type="entry name" value="LUD_dom"/>
    <property type="match status" value="1"/>
</dbReference>
<dbReference type="InterPro" id="IPR003741">
    <property type="entry name" value="LUD_dom"/>
</dbReference>
<evidence type="ECO:0000313" key="3">
    <source>
        <dbReference type="Proteomes" id="UP000070549"/>
    </source>
</evidence>
<gene>
    <name evidence="2" type="ORF">AKJ49_01995</name>
</gene>
<dbReference type="EMBL" id="LHYC01000059">
    <property type="protein sequence ID" value="KXB04535.1"/>
    <property type="molecule type" value="Genomic_DNA"/>
</dbReference>
<proteinExistence type="predicted"/>